<dbReference type="PROSITE" id="PS50110">
    <property type="entry name" value="RESPONSE_REGULATORY"/>
    <property type="match status" value="1"/>
</dbReference>
<evidence type="ECO:0000256" key="16">
    <source>
        <dbReference type="PROSITE-ProRule" id="PRU00169"/>
    </source>
</evidence>
<evidence type="ECO:0000256" key="9">
    <source>
        <dbReference type="ARBA" id="ARBA00022737"/>
    </source>
</evidence>
<dbReference type="NCBIfam" id="TIGR00229">
    <property type="entry name" value="sensory_box"/>
    <property type="match status" value="1"/>
</dbReference>
<evidence type="ECO:0000256" key="8">
    <source>
        <dbReference type="ARBA" id="ARBA00022679"/>
    </source>
</evidence>
<keyword evidence="10" id="KW-0547">Nucleotide-binding</keyword>
<reference evidence="21" key="1">
    <citation type="journal article" date="2019" name="Int. J. Syst. Evol. Microbiol.">
        <title>The Global Catalogue of Microorganisms (GCM) 10K type strain sequencing project: providing services to taxonomists for standard genome sequencing and annotation.</title>
        <authorList>
            <consortium name="The Broad Institute Genomics Platform"/>
            <consortium name="The Broad Institute Genome Sequencing Center for Infectious Disease"/>
            <person name="Wu L."/>
            <person name="Ma J."/>
        </authorList>
    </citation>
    <scope>NUCLEOTIDE SEQUENCE [LARGE SCALE GENOMIC DNA]</scope>
    <source>
        <strain evidence="21">CGMCC 1.16855</strain>
    </source>
</reference>
<keyword evidence="12" id="KW-0067">ATP-binding</keyword>
<keyword evidence="15" id="KW-0675">Receptor</keyword>
<dbReference type="SMART" id="SM00086">
    <property type="entry name" value="PAC"/>
    <property type="match status" value="1"/>
</dbReference>
<dbReference type="SMART" id="SM00911">
    <property type="entry name" value="HWE_HK"/>
    <property type="match status" value="1"/>
</dbReference>
<keyword evidence="13" id="KW-0157">Chromophore</keyword>
<dbReference type="CDD" id="cd18773">
    <property type="entry name" value="PDC1_HK_sensor"/>
    <property type="match status" value="1"/>
</dbReference>
<dbReference type="Proteomes" id="UP001595420">
    <property type="component" value="Unassembled WGS sequence"/>
</dbReference>
<dbReference type="Gene3D" id="3.30.450.20">
    <property type="entry name" value="PAS domain"/>
    <property type="match status" value="2"/>
</dbReference>
<dbReference type="SMART" id="SM00448">
    <property type="entry name" value="REC"/>
    <property type="match status" value="1"/>
</dbReference>
<proteinExistence type="predicted"/>
<evidence type="ECO:0000256" key="11">
    <source>
        <dbReference type="ARBA" id="ARBA00022777"/>
    </source>
</evidence>
<dbReference type="InterPro" id="IPR011006">
    <property type="entry name" value="CheY-like_superfamily"/>
</dbReference>
<dbReference type="SUPFAM" id="SSF55874">
    <property type="entry name" value="ATPase domain of HSP90 chaperone/DNA topoisomerase II/histidine kinase"/>
    <property type="match status" value="1"/>
</dbReference>
<evidence type="ECO:0000256" key="1">
    <source>
        <dbReference type="ARBA" id="ARBA00000085"/>
    </source>
</evidence>
<keyword evidence="17" id="KW-0175">Coiled coil</keyword>
<feature type="domain" description="PAC" evidence="19">
    <location>
        <begin position="457"/>
        <end position="509"/>
    </location>
</feature>
<evidence type="ECO:0000313" key="20">
    <source>
        <dbReference type="EMBL" id="MFC3001239.1"/>
    </source>
</evidence>
<keyword evidence="3" id="KW-0600">Photoreceptor protein</keyword>
<name>A0ABV7BX02_9PROT</name>
<dbReference type="InterPro" id="IPR013656">
    <property type="entry name" value="PAS_4"/>
</dbReference>
<keyword evidence="14" id="KW-0843">Virulence</keyword>
<dbReference type="Pfam" id="PF00072">
    <property type="entry name" value="Response_reg"/>
    <property type="match status" value="1"/>
</dbReference>
<dbReference type="InterPro" id="IPR036890">
    <property type="entry name" value="HATPase_C_sf"/>
</dbReference>
<keyword evidence="6" id="KW-0285">Flavoprotein</keyword>
<keyword evidence="5" id="KW-0716">Sensory transduction</keyword>
<dbReference type="InterPro" id="IPR000014">
    <property type="entry name" value="PAS"/>
</dbReference>
<evidence type="ECO:0000256" key="10">
    <source>
        <dbReference type="ARBA" id="ARBA00022741"/>
    </source>
</evidence>
<dbReference type="CDD" id="cd00130">
    <property type="entry name" value="PAS"/>
    <property type="match status" value="1"/>
</dbReference>
<dbReference type="EMBL" id="JBHRSB010000004">
    <property type="protein sequence ID" value="MFC3001239.1"/>
    <property type="molecule type" value="Genomic_DNA"/>
</dbReference>
<evidence type="ECO:0000256" key="14">
    <source>
        <dbReference type="ARBA" id="ARBA00023026"/>
    </source>
</evidence>
<dbReference type="GO" id="GO:0016301">
    <property type="term" value="F:kinase activity"/>
    <property type="evidence" value="ECO:0007669"/>
    <property type="project" value="UniProtKB-KW"/>
</dbReference>
<sequence>MTLRAHLLRLTLVVLLPALLAGGLTAWELGRAYRQAVEAALQAGARTLAVALDREIEVAVTAATSLAGTRALRAMAARGDSVTDDAIAEIYERARTLGSAFGGWVLLVRADGEQLFNTQRPLGTPLPEAASQPWIRRATQSGQPAVTNLVTGNVSQRPVLSVVAPVLAHGHSAGEEAAPLAILLAFDPARLAALLAQAGEGGVAGLVQVEDGRLIARSENHAATLGRSAPDWVVGPLRGRATGLASGPAFDGTQVVAAFQRLDRVPWAVAVSASRATYEAAWRRPLERLAIGGAALLAAGLLLAGLLARRLLGPVSALARDAQDLAAGRAAASAMPSTAVAEFEALRSVLSQAAETTRARSVSEGRAAAAEEAAAELRAERDRARLYFDMVQAVLVVLGPDGRVRSINRHGLAVLGLEREDQAVGRNWFDSFVPPRLRPQLRQLFRALAEDTEEAAASFENAVLRADGEERLVVWRNAVLRDAAGGLLAVVASGEDITDRRATEERQTLLMREVDHRAKNALAVVQSILRLTRAERPQDYAAAVEGRVNALARAHTLLARERWVGGSLRELVQTELAAYGAEGRLQIGGPPLRLVPDAVQPLSLVLHELATNAAKYGSLSVAGGRLTVAWRLEDDGRLRLDWQEDGAPASPWATQPVQAPPRRGFGSRMIAATVTGQLGGTMELDWRPGGLHCRLRIGAGRVALRDAATPPTSREAAAAGPPVARLARRRILLVEDEPLVALDLEETLRELGCEVVGPAATLTEGLRLAETEAPRLDAAMLDVNLGGQAAFPLADLLLRHGVPVIFATGYSELPAGWTPEAGQGRVTLMRKPIDPPALAVVLCRLVLPSPQAAGPSP</sequence>
<dbReference type="InterPro" id="IPR011102">
    <property type="entry name" value="Sig_transdc_His_kinase_HWE"/>
</dbReference>
<dbReference type="PANTHER" id="PTHR41523">
    <property type="entry name" value="TWO-COMPONENT SYSTEM SENSOR PROTEIN"/>
    <property type="match status" value="1"/>
</dbReference>
<protein>
    <recommendedName>
        <fullName evidence="2">histidine kinase</fullName>
        <ecNumber evidence="2">2.7.13.3</ecNumber>
    </recommendedName>
</protein>
<evidence type="ECO:0000256" key="4">
    <source>
        <dbReference type="ARBA" id="ARBA00022553"/>
    </source>
</evidence>
<keyword evidence="11 20" id="KW-0418">Kinase</keyword>
<accession>A0ABV7BX02</accession>
<evidence type="ECO:0000313" key="21">
    <source>
        <dbReference type="Proteomes" id="UP001595420"/>
    </source>
</evidence>
<dbReference type="Gene3D" id="3.30.565.10">
    <property type="entry name" value="Histidine kinase-like ATPase, C-terminal domain"/>
    <property type="match status" value="1"/>
</dbReference>
<comment type="caution">
    <text evidence="20">The sequence shown here is derived from an EMBL/GenBank/DDBJ whole genome shotgun (WGS) entry which is preliminary data.</text>
</comment>
<dbReference type="CDD" id="cd12915">
    <property type="entry name" value="PDC2_DGC_like"/>
    <property type="match status" value="1"/>
</dbReference>
<feature type="coiled-coil region" evidence="17">
    <location>
        <begin position="360"/>
        <end position="387"/>
    </location>
</feature>
<organism evidence="20 21">
    <name type="scientific">Falsiroseomonas tokyonensis</name>
    <dbReference type="NCBI Taxonomy" id="430521"/>
    <lineage>
        <taxon>Bacteria</taxon>
        <taxon>Pseudomonadati</taxon>
        <taxon>Pseudomonadota</taxon>
        <taxon>Alphaproteobacteria</taxon>
        <taxon>Acetobacterales</taxon>
        <taxon>Roseomonadaceae</taxon>
        <taxon>Falsiroseomonas</taxon>
    </lineage>
</organism>
<keyword evidence="7" id="KW-0288">FMN</keyword>
<dbReference type="Pfam" id="PF08448">
    <property type="entry name" value="PAS_4"/>
    <property type="match status" value="1"/>
</dbReference>
<evidence type="ECO:0000256" key="2">
    <source>
        <dbReference type="ARBA" id="ARBA00012438"/>
    </source>
</evidence>
<evidence type="ECO:0000256" key="6">
    <source>
        <dbReference type="ARBA" id="ARBA00022630"/>
    </source>
</evidence>
<dbReference type="InterPro" id="IPR001610">
    <property type="entry name" value="PAC"/>
</dbReference>
<evidence type="ECO:0000256" key="13">
    <source>
        <dbReference type="ARBA" id="ARBA00022991"/>
    </source>
</evidence>
<dbReference type="SUPFAM" id="SSF52172">
    <property type="entry name" value="CheY-like"/>
    <property type="match status" value="1"/>
</dbReference>
<evidence type="ECO:0000259" key="18">
    <source>
        <dbReference type="PROSITE" id="PS50110"/>
    </source>
</evidence>
<dbReference type="Gene3D" id="3.40.50.2300">
    <property type="match status" value="1"/>
</dbReference>
<evidence type="ECO:0000256" key="17">
    <source>
        <dbReference type="SAM" id="Coils"/>
    </source>
</evidence>
<dbReference type="PANTHER" id="PTHR41523:SF8">
    <property type="entry name" value="ETHYLENE RESPONSE SENSOR PROTEIN"/>
    <property type="match status" value="1"/>
</dbReference>
<keyword evidence="4 16" id="KW-0597">Phosphoprotein</keyword>
<dbReference type="Pfam" id="PF07536">
    <property type="entry name" value="HWE_HK"/>
    <property type="match status" value="1"/>
</dbReference>
<dbReference type="EC" id="2.7.13.3" evidence="2"/>
<gene>
    <name evidence="20" type="ORF">ACFOD3_15135</name>
</gene>
<dbReference type="InterPro" id="IPR000700">
    <property type="entry name" value="PAS-assoc_C"/>
</dbReference>
<evidence type="ECO:0000259" key="19">
    <source>
        <dbReference type="PROSITE" id="PS50113"/>
    </source>
</evidence>
<evidence type="ECO:0000256" key="5">
    <source>
        <dbReference type="ARBA" id="ARBA00022606"/>
    </source>
</evidence>
<feature type="modified residue" description="4-aspartylphosphate" evidence="16">
    <location>
        <position position="782"/>
    </location>
</feature>
<comment type="catalytic activity">
    <reaction evidence="1">
        <text>ATP + protein L-histidine = ADP + protein N-phospho-L-histidine.</text>
        <dbReference type="EC" id="2.7.13.3"/>
    </reaction>
</comment>
<keyword evidence="21" id="KW-1185">Reference proteome</keyword>
<dbReference type="PROSITE" id="PS50113">
    <property type="entry name" value="PAC"/>
    <property type="match status" value="1"/>
</dbReference>
<evidence type="ECO:0000256" key="3">
    <source>
        <dbReference type="ARBA" id="ARBA00022543"/>
    </source>
</evidence>
<dbReference type="InterPro" id="IPR035965">
    <property type="entry name" value="PAS-like_dom_sf"/>
</dbReference>
<dbReference type="SUPFAM" id="SSF55785">
    <property type="entry name" value="PYP-like sensor domain (PAS domain)"/>
    <property type="match status" value="1"/>
</dbReference>
<evidence type="ECO:0000256" key="15">
    <source>
        <dbReference type="ARBA" id="ARBA00023170"/>
    </source>
</evidence>
<evidence type="ECO:0000256" key="12">
    <source>
        <dbReference type="ARBA" id="ARBA00022840"/>
    </source>
</evidence>
<evidence type="ECO:0000256" key="7">
    <source>
        <dbReference type="ARBA" id="ARBA00022643"/>
    </source>
</evidence>
<keyword evidence="9" id="KW-0677">Repeat</keyword>
<dbReference type="InterPro" id="IPR001789">
    <property type="entry name" value="Sig_transdc_resp-reg_receiver"/>
</dbReference>
<feature type="domain" description="Response regulatory" evidence="18">
    <location>
        <begin position="730"/>
        <end position="846"/>
    </location>
</feature>
<keyword evidence="8" id="KW-0808">Transferase</keyword>